<proteinExistence type="predicted"/>
<dbReference type="PROSITE" id="PS50850">
    <property type="entry name" value="MFS"/>
    <property type="match status" value="1"/>
</dbReference>
<keyword evidence="5" id="KW-0769">Symport</keyword>
<comment type="caution">
    <text evidence="10">The sequence shown here is derived from an EMBL/GenBank/DDBJ whole genome shotgun (WGS) entry which is preliminary data.</text>
</comment>
<comment type="subcellular location">
    <subcellularLocation>
        <location evidence="1">Cell membrane</location>
        <topology evidence="1">Multi-pass membrane protein</topology>
    </subcellularLocation>
</comment>
<gene>
    <name evidence="10" type="ORF">DI598_05685</name>
</gene>
<evidence type="ECO:0000256" key="2">
    <source>
        <dbReference type="ARBA" id="ARBA00022448"/>
    </source>
</evidence>
<keyword evidence="7 8" id="KW-0472">Membrane</keyword>
<feature type="transmembrane region" description="Helical" evidence="8">
    <location>
        <begin position="107"/>
        <end position="128"/>
    </location>
</feature>
<dbReference type="InterPro" id="IPR005829">
    <property type="entry name" value="Sugar_transporter_CS"/>
</dbReference>
<dbReference type="PANTHER" id="PTHR43528:SF5">
    <property type="entry name" value="PROLINE_BETAINE TRANSPORTER"/>
    <property type="match status" value="1"/>
</dbReference>
<feature type="transmembrane region" description="Helical" evidence="8">
    <location>
        <begin position="50"/>
        <end position="71"/>
    </location>
</feature>
<evidence type="ECO:0000256" key="1">
    <source>
        <dbReference type="ARBA" id="ARBA00004651"/>
    </source>
</evidence>
<dbReference type="InterPro" id="IPR036259">
    <property type="entry name" value="MFS_trans_sf"/>
</dbReference>
<evidence type="ECO:0000256" key="4">
    <source>
        <dbReference type="ARBA" id="ARBA00022692"/>
    </source>
</evidence>
<dbReference type="Proteomes" id="UP000249645">
    <property type="component" value="Unassembled WGS sequence"/>
</dbReference>
<dbReference type="EMBL" id="QFOI01000070">
    <property type="protein sequence ID" value="PZP50373.1"/>
    <property type="molecule type" value="Genomic_DNA"/>
</dbReference>
<evidence type="ECO:0000259" key="9">
    <source>
        <dbReference type="PROSITE" id="PS50850"/>
    </source>
</evidence>
<feature type="transmembrane region" description="Helical" evidence="8">
    <location>
        <begin position="83"/>
        <end position="100"/>
    </location>
</feature>
<organism evidence="10 11">
    <name type="scientific">Pseudopedobacter saltans</name>
    <dbReference type="NCBI Taxonomy" id="151895"/>
    <lineage>
        <taxon>Bacteria</taxon>
        <taxon>Pseudomonadati</taxon>
        <taxon>Bacteroidota</taxon>
        <taxon>Sphingobacteriia</taxon>
        <taxon>Sphingobacteriales</taxon>
        <taxon>Sphingobacteriaceae</taxon>
        <taxon>Pseudopedobacter</taxon>
    </lineage>
</organism>
<feature type="domain" description="Major facilitator superfamily (MFS) profile" evidence="9">
    <location>
        <begin position="11"/>
        <end position="157"/>
    </location>
</feature>
<evidence type="ECO:0000256" key="8">
    <source>
        <dbReference type="SAM" id="Phobius"/>
    </source>
</evidence>
<name>A0A2W5F6F4_9SPHI</name>
<keyword evidence="4 8" id="KW-0812">Transmembrane</keyword>
<sequence>MPTITQNRLKSIIGGSIGNLVEWYDWYTYSAFALYFSASFFPSENQTVQLLDSAAVFAGGFLMRPIGGWLFGSIADRLGRKKSMALSVFLMAIGSLMIAFCPNYEKIGIVAPIVLILARLIQGISVGGEYGTSATYLSEMATSDRRGFFASFQYVTL</sequence>
<evidence type="ECO:0000256" key="5">
    <source>
        <dbReference type="ARBA" id="ARBA00022847"/>
    </source>
</evidence>
<feature type="non-terminal residue" evidence="10">
    <location>
        <position position="157"/>
    </location>
</feature>
<reference evidence="10 11" key="1">
    <citation type="submission" date="2017-11" db="EMBL/GenBank/DDBJ databases">
        <title>Infants hospitalized years apart are colonized by the same room-sourced microbial strains.</title>
        <authorList>
            <person name="Brooks B."/>
            <person name="Olm M.R."/>
            <person name="Firek B.A."/>
            <person name="Baker R."/>
            <person name="Thomas B.C."/>
            <person name="Morowitz M.J."/>
            <person name="Banfield J.F."/>
        </authorList>
    </citation>
    <scope>NUCLEOTIDE SEQUENCE [LARGE SCALE GENOMIC DNA]</scope>
    <source>
        <strain evidence="10">S2_009_000_R2_76</strain>
    </source>
</reference>
<dbReference type="GO" id="GO:0015293">
    <property type="term" value="F:symporter activity"/>
    <property type="evidence" value="ECO:0007669"/>
    <property type="project" value="UniProtKB-KW"/>
</dbReference>
<dbReference type="Pfam" id="PF00083">
    <property type="entry name" value="Sugar_tr"/>
    <property type="match status" value="1"/>
</dbReference>
<dbReference type="InterPro" id="IPR051084">
    <property type="entry name" value="H+-coupled_symporters"/>
</dbReference>
<evidence type="ECO:0000256" key="6">
    <source>
        <dbReference type="ARBA" id="ARBA00022989"/>
    </source>
</evidence>
<dbReference type="InterPro" id="IPR020846">
    <property type="entry name" value="MFS_dom"/>
</dbReference>
<dbReference type="GO" id="GO:0005886">
    <property type="term" value="C:plasma membrane"/>
    <property type="evidence" value="ECO:0007669"/>
    <property type="project" value="UniProtKB-SubCell"/>
</dbReference>
<keyword evidence="2" id="KW-0813">Transport</keyword>
<dbReference type="PROSITE" id="PS00217">
    <property type="entry name" value="SUGAR_TRANSPORT_2"/>
    <property type="match status" value="1"/>
</dbReference>
<keyword evidence="6 8" id="KW-1133">Transmembrane helix</keyword>
<dbReference type="AlphaFoldDB" id="A0A2W5F6F4"/>
<dbReference type="InterPro" id="IPR005828">
    <property type="entry name" value="MFS_sugar_transport-like"/>
</dbReference>
<dbReference type="Gene3D" id="1.20.1250.20">
    <property type="entry name" value="MFS general substrate transporter like domains"/>
    <property type="match status" value="1"/>
</dbReference>
<evidence type="ECO:0000256" key="7">
    <source>
        <dbReference type="ARBA" id="ARBA00023136"/>
    </source>
</evidence>
<evidence type="ECO:0000256" key="3">
    <source>
        <dbReference type="ARBA" id="ARBA00022475"/>
    </source>
</evidence>
<dbReference type="PANTHER" id="PTHR43528">
    <property type="entry name" value="ALPHA-KETOGLUTARATE PERMEASE"/>
    <property type="match status" value="1"/>
</dbReference>
<protein>
    <submittedName>
        <fullName evidence="10">Alpha-ketoglutarate transporter</fullName>
    </submittedName>
</protein>
<keyword evidence="3" id="KW-1003">Cell membrane</keyword>
<evidence type="ECO:0000313" key="10">
    <source>
        <dbReference type="EMBL" id="PZP50373.1"/>
    </source>
</evidence>
<evidence type="ECO:0000313" key="11">
    <source>
        <dbReference type="Proteomes" id="UP000249645"/>
    </source>
</evidence>
<accession>A0A2W5F6F4</accession>
<dbReference type="SUPFAM" id="SSF103473">
    <property type="entry name" value="MFS general substrate transporter"/>
    <property type="match status" value="1"/>
</dbReference>